<feature type="binding site" evidence="13">
    <location>
        <position position="235"/>
    </location>
    <ligand>
        <name>L-serine</name>
        <dbReference type="ChEBI" id="CHEBI:33384"/>
    </ligand>
</feature>
<dbReference type="GO" id="GO:0005737">
    <property type="term" value="C:cytoplasm"/>
    <property type="evidence" value="ECO:0007669"/>
    <property type="project" value="UniProtKB-SubCell"/>
</dbReference>
<dbReference type="SUPFAM" id="SSF55681">
    <property type="entry name" value="Class II aaRS and biotin synthetases"/>
    <property type="match status" value="1"/>
</dbReference>
<feature type="binding site" evidence="12">
    <location>
        <position position="389"/>
    </location>
    <ligand>
        <name>L-serine</name>
        <dbReference type="ChEBI" id="CHEBI:33384"/>
    </ligand>
</feature>
<dbReference type="InterPro" id="IPR002317">
    <property type="entry name" value="Ser-tRNA-ligase_type_1"/>
</dbReference>
<dbReference type="InterPro" id="IPR042103">
    <property type="entry name" value="SerRS_1_N_sf"/>
</dbReference>
<keyword evidence="5 12" id="KW-0436">Ligase</keyword>
<dbReference type="PRINTS" id="PR00981">
    <property type="entry name" value="TRNASYNTHSER"/>
</dbReference>
<reference evidence="16 17" key="1">
    <citation type="submission" date="2017-01" db="EMBL/GenBank/DDBJ databases">
        <authorList>
            <person name="Abreu V.A."/>
            <person name="Popin R.V."/>
            <person name="Rigonato J."/>
            <person name="Andreote A.P."/>
            <person name="Schaker P.C."/>
            <person name="Hoff-Risseti C."/>
            <person name="Alvarenga D.O."/>
            <person name="Varani A.M."/>
            <person name="Fiore M.F."/>
        </authorList>
    </citation>
    <scope>NUCLEOTIDE SEQUENCE [LARGE SCALE GENOMIC DNA]</scope>
    <source>
        <strain evidence="16 17">CENA302</strain>
    </source>
</reference>
<evidence type="ECO:0000256" key="6">
    <source>
        <dbReference type="ARBA" id="ARBA00022741"/>
    </source>
</evidence>
<evidence type="ECO:0000313" key="16">
    <source>
        <dbReference type="EMBL" id="OPH09794.1"/>
    </source>
</evidence>
<dbReference type="PANTHER" id="PTHR43697:SF1">
    <property type="entry name" value="SERINE--TRNA LIGASE"/>
    <property type="match status" value="1"/>
</dbReference>
<dbReference type="InterPro" id="IPR006195">
    <property type="entry name" value="aa-tRNA-synth_II"/>
</dbReference>
<evidence type="ECO:0000256" key="4">
    <source>
        <dbReference type="ARBA" id="ARBA00022490"/>
    </source>
</evidence>
<comment type="subunit">
    <text evidence="12">Homodimer. The tRNA molecule binds across the dimer.</text>
</comment>
<dbReference type="EC" id="6.1.1.11" evidence="12"/>
<dbReference type="InterPro" id="IPR002314">
    <property type="entry name" value="aa-tRNA-synt_IIb"/>
</dbReference>
<evidence type="ECO:0000256" key="1">
    <source>
        <dbReference type="ARBA" id="ARBA00004496"/>
    </source>
</evidence>
<dbReference type="Pfam" id="PF02403">
    <property type="entry name" value="Seryl_tRNA_N"/>
    <property type="match status" value="1"/>
</dbReference>
<dbReference type="HAMAP" id="MF_00176">
    <property type="entry name" value="Ser_tRNA_synth_type1"/>
    <property type="match status" value="1"/>
</dbReference>
<dbReference type="CDD" id="cd00770">
    <property type="entry name" value="SerRS_core"/>
    <property type="match status" value="1"/>
</dbReference>
<dbReference type="PANTHER" id="PTHR43697">
    <property type="entry name" value="SERYL-TRNA SYNTHETASE"/>
    <property type="match status" value="1"/>
</dbReference>
<feature type="binding site" evidence="12">
    <location>
        <begin position="235"/>
        <end position="237"/>
    </location>
    <ligand>
        <name>L-serine</name>
        <dbReference type="ChEBI" id="CHEBI:33384"/>
    </ligand>
</feature>
<dbReference type="InterPro" id="IPR015866">
    <property type="entry name" value="Ser-tRNA-synth_1_N"/>
</dbReference>
<dbReference type="AlphaFoldDB" id="A0A9Q5W9D4"/>
<gene>
    <name evidence="12" type="primary">serS</name>
    <name evidence="16" type="ORF">CENA302_08355</name>
</gene>
<comment type="caution">
    <text evidence="12">Lacks conserved residue(s) required for the propagation of feature annotation.</text>
</comment>
<organism evidence="16 17">
    <name type="scientific">Cylindrospermopsis raciborskii CENA302</name>
    <dbReference type="NCBI Taxonomy" id="1170768"/>
    <lineage>
        <taxon>Bacteria</taxon>
        <taxon>Bacillati</taxon>
        <taxon>Cyanobacteriota</taxon>
        <taxon>Cyanophyceae</taxon>
        <taxon>Nostocales</taxon>
        <taxon>Aphanizomenonaceae</taxon>
        <taxon>Cylindrospermopsis</taxon>
    </lineage>
</organism>
<evidence type="ECO:0000259" key="15">
    <source>
        <dbReference type="PROSITE" id="PS50862"/>
    </source>
</evidence>
<evidence type="ECO:0000256" key="10">
    <source>
        <dbReference type="ARBA" id="ARBA00047929"/>
    </source>
</evidence>
<feature type="binding site" evidence="12 14">
    <location>
        <begin position="353"/>
        <end position="356"/>
    </location>
    <ligand>
        <name>ATP</name>
        <dbReference type="ChEBI" id="CHEBI:30616"/>
    </ligand>
</feature>
<keyword evidence="8 12" id="KW-0648">Protein biosynthesis</keyword>
<dbReference type="GO" id="GO:0005524">
    <property type="term" value="F:ATP binding"/>
    <property type="evidence" value="ECO:0007669"/>
    <property type="project" value="UniProtKB-UniRule"/>
</dbReference>
<comment type="caution">
    <text evidence="16">The sequence shown here is derived from an EMBL/GenBank/DDBJ whole genome shotgun (WGS) entry which is preliminary data.</text>
</comment>
<comment type="catalytic activity">
    <reaction evidence="10 12">
        <text>tRNA(Sec) + L-serine + ATP = L-seryl-tRNA(Sec) + AMP + diphosphate + H(+)</text>
        <dbReference type="Rhea" id="RHEA:42580"/>
        <dbReference type="Rhea" id="RHEA-COMP:9742"/>
        <dbReference type="Rhea" id="RHEA-COMP:10128"/>
        <dbReference type="ChEBI" id="CHEBI:15378"/>
        <dbReference type="ChEBI" id="CHEBI:30616"/>
        <dbReference type="ChEBI" id="CHEBI:33019"/>
        <dbReference type="ChEBI" id="CHEBI:33384"/>
        <dbReference type="ChEBI" id="CHEBI:78442"/>
        <dbReference type="ChEBI" id="CHEBI:78533"/>
        <dbReference type="ChEBI" id="CHEBI:456215"/>
        <dbReference type="EC" id="6.1.1.11"/>
    </reaction>
</comment>
<protein>
    <recommendedName>
        <fullName evidence="12">Serine--tRNA ligase</fullName>
        <ecNumber evidence="12">6.1.1.11</ecNumber>
    </recommendedName>
    <alternativeName>
        <fullName evidence="12">Seryl-tRNA synthetase</fullName>
        <shortName evidence="12">SerRS</shortName>
    </alternativeName>
    <alternativeName>
        <fullName evidence="12">Seryl-tRNA(Ser/Sec) synthetase</fullName>
    </alternativeName>
</protein>
<keyword evidence="6 12" id="KW-0547">Nucleotide-binding</keyword>
<keyword evidence="9 12" id="KW-0030">Aminoacyl-tRNA synthetase</keyword>
<dbReference type="GO" id="GO:0006434">
    <property type="term" value="P:seryl-tRNA aminoacylation"/>
    <property type="evidence" value="ECO:0007669"/>
    <property type="project" value="UniProtKB-UniRule"/>
</dbReference>
<feature type="binding site" evidence="12 14">
    <location>
        <begin position="266"/>
        <end position="268"/>
    </location>
    <ligand>
        <name>ATP</name>
        <dbReference type="ChEBI" id="CHEBI:30616"/>
    </ligand>
</feature>
<dbReference type="Gene3D" id="1.10.287.40">
    <property type="entry name" value="Serine-tRNA synthetase, tRNA binding domain"/>
    <property type="match status" value="1"/>
</dbReference>
<comment type="pathway">
    <text evidence="2 12">Aminoacyl-tRNA biosynthesis; selenocysteinyl-tRNA(Sec) biosynthesis; L-seryl-tRNA(Sec) from L-serine and tRNA(Sec): step 1/1.</text>
</comment>
<dbReference type="Gene3D" id="3.30.930.10">
    <property type="entry name" value="Bira Bifunctional Protein, Domain 2"/>
    <property type="match status" value="1"/>
</dbReference>
<accession>A0A9Q5W9D4</accession>
<keyword evidence="7 12" id="KW-0067">ATP-binding</keyword>
<feature type="binding site" evidence="12 13">
    <location>
        <position position="289"/>
    </location>
    <ligand>
        <name>L-serine</name>
        <dbReference type="ChEBI" id="CHEBI:33384"/>
    </ligand>
</feature>
<dbReference type="PROSITE" id="PS50862">
    <property type="entry name" value="AA_TRNA_LIGASE_II"/>
    <property type="match status" value="1"/>
</dbReference>
<dbReference type="Proteomes" id="UP000190056">
    <property type="component" value="Unassembled WGS sequence"/>
</dbReference>
<feature type="domain" description="Aminoacyl-transfer RNA synthetases class-II family profile" evidence="15">
    <location>
        <begin position="178"/>
        <end position="414"/>
    </location>
</feature>
<dbReference type="Pfam" id="PF00587">
    <property type="entry name" value="tRNA-synt_2b"/>
    <property type="match status" value="1"/>
</dbReference>
<comment type="domain">
    <text evidence="12">Consists of two distinct domains, a catalytic core and a N-terminal extension that is involved in tRNA binding.</text>
</comment>
<evidence type="ECO:0000256" key="12">
    <source>
        <dbReference type="HAMAP-Rule" id="MF_00176"/>
    </source>
</evidence>
<proteinExistence type="inferred from homology"/>
<evidence type="ECO:0000313" key="17">
    <source>
        <dbReference type="Proteomes" id="UP000190056"/>
    </source>
</evidence>
<feature type="binding site" evidence="13">
    <location>
        <position position="387"/>
    </location>
    <ligand>
        <name>L-serine</name>
        <dbReference type="ChEBI" id="CHEBI:33384"/>
    </ligand>
</feature>
<dbReference type="EMBL" id="MTPU01000036">
    <property type="protein sequence ID" value="OPH09794.1"/>
    <property type="molecule type" value="Genomic_DNA"/>
</dbReference>
<dbReference type="PIRSF" id="PIRSF001529">
    <property type="entry name" value="Ser-tRNA-synth_IIa"/>
    <property type="match status" value="1"/>
</dbReference>
<comment type="subcellular location">
    <subcellularLocation>
        <location evidence="1 12">Cytoplasm</location>
    </subcellularLocation>
</comment>
<evidence type="ECO:0000256" key="8">
    <source>
        <dbReference type="ARBA" id="ARBA00022917"/>
    </source>
</evidence>
<dbReference type="SUPFAM" id="SSF46589">
    <property type="entry name" value="tRNA-binding arm"/>
    <property type="match status" value="1"/>
</dbReference>
<evidence type="ECO:0000256" key="13">
    <source>
        <dbReference type="PIRSR" id="PIRSR001529-1"/>
    </source>
</evidence>
<comment type="catalytic activity">
    <reaction evidence="11 12">
        <text>tRNA(Ser) + L-serine + ATP = L-seryl-tRNA(Ser) + AMP + diphosphate + H(+)</text>
        <dbReference type="Rhea" id="RHEA:12292"/>
        <dbReference type="Rhea" id="RHEA-COMP:9669"/>
        <dbReference type="Rhea" id="RHEA-COMP:9703"/>
        <dbReference type="ChEBI" id="CHEBI:15378"/>
        <dbReference type="ChEBI" id="CHEBI:30616"/>
        <dbReference type="ChEBI" id="CHEBI:33019"/>
        <dbReference type="ChEBI" id="CHEBI:33384"/>
        <dbReference type="ChEBI" id="CHEBI:78442"/>
        <dbReference type="ChEBI" id="CHEBI:78533"/>
        <dbReference type="ChEBI" id="CHEBI:456215"/>
        <dbReference type="EC" id="6.1.1.11"/>
    </reaction>
</comment>
<evidence type="ECO:0000256" key="5">
    <source>
        <dbReference type="ARBA" id="ARBA00022598"/>
    </source>
</evidence>
<evidence type="ECO:0000256" key="14">
    <source>
        <dbReference type="PIRSR" id="PIRSR001529-2"/>
    </source>
</evidence>
<evidence type="ECO:0000256" key="11">
    <source>
        <dbReference type="ARBA" id="ARBA00048823"/>
    </source>
</evidence>
<dbReference type="NCBIfam" id="TIGR00414">
    <property type="entry name" value="serS"/>
    <property type="match status" value="1"/>
</dbReference>
<evidence type="ECO:0000256" key="9">
    <source>
        <dbReference type="ARBA" id="ARBA00023146"/>
    </source>
</evidence>
<evidence type="ECO:0000256" key="7">
    <source>
        <dbReference type="ARBA" id="ARBA00022840"/>
    </source>
</evidence>
<evidence type="ECO:0000256" key="3">
    <source>
        <dbReference type="ARBA" id="ARBA00010728"/>
    </source>
</evidence>
<name>A0A9Q5W9D4_9CYAN</name>
<dbReference type="InterPro" id="IPR010978">
    <property type="entry name" value="tRNA-bd_arm"/>
</dbReference>
<dbReference type="InterPro" id="IPR045864">
    <property type="entry name" value="aa-tRNA-synth_II/BPL/LPL"/>
</dbReference>
<sequence length="426" mass="48093">MLDIKQIRENPQLIQKKLNSRGGKYDIQPILDLSQKQRELELERNELQARSNEIGKLVGQKVKTGISPQSEEILSLKEEGNLIKTKLTDLEPREKELKGEIEQLLLALPNLPSDSTPIGESEDDNPEIRRWGDEYKPQNADILPHWEIGEKLGILNFERAVKIAQSRFVNLIGAGAALERALIQFMLSKHIDNGYIEISPPLLVNTDSLTGTGQLPKFAQESFKCAEDELWLIPTAEVPVTNLYRGEILNKEDLPIYHTAYTPCFRREAGSYGRDMRGLIRLHQFNKVELVKIVTPESSFEELEKLVGSAESILQSLKLPYRVIELCTGDLGFGATKTYDLEVWLPSLDKYREISSCSNCIDFQARRADIRFKESGKKGTRFVHTLNGSGLAVGRTMAAILENYQQADGTVKVPEELQSYLGREVL</sequence>
<comment type="similarity">
    <text evidence="3 12">Belongs to the class-II aminoacyl-tRNA synthetase family. Type-1 seryl-tRNA synthetase subfamily.</text>
</comment>
<dbReference type="InterPro" id="IPR033729">
    <property type="entry name" value="SerRS_core"/>
</dbReference>
<dbReference type="RefSeq" id="WP_071247608.1">
    <property type="nucleotide sequence ID" value="NZ_MTPU01000036.1"/>
</dbReference>
<feature type="binding site" evidence="13">
    <location>
        <position position="266"/>
    </location>
    <ligand>
        <name>L-serine</name>
        <dbReference type="ChEBI" id="CHEBI:33384"/>
    </ligand>
</feature>
<keyword evidence="4 12" id="KW-0963">Cytoplasm</keyword>
<dbReference type="GO" id="GO:0016260">
    <property type="term" value="P:selenocysteine biosynthetic process"/>
    <property type="evidence" value="ECO:0007669"/>
    <property type="project" value="UniProtKB-UniRule"/>
</dbReference>
<evidence type="ECO:0000256" key="2">
    <source>
        <dbReference type="ARBA" id="ARBA00005045"/>
    </source>
</evidence>
<comment type="function">
    <text evidence="12">Catalyzes the attachment of serine to tRNA(Ser). Is also able to aminoacylate tRNA(Sec) with serine, to form the misacylated tRNA L-seryl-tRNA(Sec), which will be further converted into selenocysteinyl-tRNA(Sec).</text>
</comment>
<dbReference type="GO" id="GO:0004828">
    <property type="term" value="F:serine-tRNA ligase activity"/>
    <property type="evidence" value="ECO:0007669"/>
    <property type="project" value="UniProtKB-UniRule"/>
</dbReference>